<dbReference type="AlphaFoldDB" id="A0A4Q9LE32"/>
<feature type="region of interest" description="Disordered" evidence="1">
    <location>
        <begin position="140"/>
        <end position="166"/>
    </location>
</feature>
<dbReference type="EMBL" id="PITI01000494">
    <property type="protein sequence ID" value="TBU06198.1"/>
    <property type="molecule type" value="Genomic_DNA"/>
</dbReference>
<proteinExistence type="predicted"/>
<sequence length="180" mass="21168">MSQKGSQLEFYLDDVSSYMELNSTEKVQEFHCKIYPNDFEVNGFEKNSYSNLSTSEIMQKIDGYHLINYANELRKTKIDLIVPELNYLLASFEENIIDNILHGNALLINYYYEITKIIINLILTNSNKVDINIIRKNRRGNEKMEGKEEKSGKISKEEKKKKTLDESEEVRLLDIRRIFL</sequence>
<reference evidence="2 3" key="1">
    <citation type="submission" date="2017-12" db="EMBL/GenBank/DDBJ databases">
        <authorList>
            <person name="Pombert J.-F."/>
            <person name="Haag K.L."/>
            <person name="Ebert D."/>
        </authorList>
    </citation>
    <scope>NUCLEOTIDE SEQUENCE [LARGE SCALE GENOMIC DNA]</scope>
    <source>
        <strain evidence="2">BE-OM-2</strain>
    </source>
</reference>
<evidence type="ECO:0000256" key="1">
    <source>
        <dbReference type="SAM" id="MobiDB-lite"/>
    </source>
</evidence>
<gene>
    <name evidence="2" type="ORF">CWI36_0494p0010</name>
</gene>
<keyword evidence="3" id="KW-1185">Reference proteome</keyword>
<protein>
    <submittedName>
        <fullName evidence="2">Uncharacterized protein</fullName>
    </submittedName>
</protein>
<organism evidence="2 3">
    <name type="scientific">Hamiltosporidium magnivora</name>
    <dbReference type="NCBI Taxonomy" id="148818"/>
    <lineage>
        <taxon>Eukaryota</taxon>
        <taxon>Fungi</taxon>
        <taxon>Fungi incertae sedis</taxon>
        <taxon>Microsporidia</taxon>
        <taxon>Dubosqiidae</taxon>
        <taxon>Hamiltosporidium</taxon>
    </lineage>
</organism>
<name>A0A4Q9LE32_9MICR</name>
<dbReference type="VEuPathDB" id="MicrosporidiaDB:CWI39_2661p0020"/>
<evidence type="ECO:0000313" key="2">
    <source>
        <dbReference type="EMBL" id="TBU06198.1"/>
    </source>
</evidence>
<dbReference type="VEuPathDB" id="MicrosporidiaDB:CWI36_0494p0010"/>
<accession>A0A4Q9LE32</accession>
<comment type="caution">
    <text evidence="2">The sequence shown here is derived from an EMBL/GenBank/DDBJ whole genome shotgun (WGS) entry which is preliminary data.</text>
</comment>
<evidence type="ECO:0000313" key="3">
    <source>
        <dbReference type="Proteomes" id="UP000291404"/>
    </source>
</evidence>
<dbReference type="Proteomes" id="UP000291404">
    <property type="component" value="Unassembled WGS sequence"/>
</dbReference>